<organism evidence="4 5">
    <name type="scientific">Colletotrichum cuscutae</name>
    <dbReference type="NCBI Taxonomy" id="1209917"/>
    <lineage>
        <taxon>Eukaryota</taxon>
        <taxon>Fungi</taxon>
        <taxon>Dikarya</taxon>
        <taxon>Ascomycota</taxon>
        <taxon>Pezizomycotina</taxon>
        <taxon>Sordariomycetes</taxon>
        <taxon>Hypocreomycetidae</taxon>
        <taxon>Glomerellales</taxon>
        <taxon>Glomerellaceae</taxon>
        <taxon>Colletotrichum</taxon>
        <taxon>Colletotrichum acutatum species complex</taxon>
    </lineage>
</organism>
<dbReference type="Gene3D" id="3.30.379.10">
    <property type="entry name" value="Chitobiase/beta-hexosaminidase domain 2-like"/>
    <property type="match status" value="1"/>
</dbReference>
<proteinExistence type="predicted"/>
<comment type="caution">
    <text evidence="4">The sequence shown here is derived from an EMBL/GenBank/DDBJ whole genome shotgun (WGS) entry which is preliminary data.</text>
</comment>
<dbReference type="Proteomes" id="UP001239213">
    <property type="component" value="Unassembled WGS sequence"/>
</dbReference>
<protein>
    <recommendedName>
        <fullName evidence="3">Gylcosyl hydrolase 115 C-terminal domain-containing protein</fullName>
    </recommendedName>
</protein>
<dbReference type="PANTHER" id="PTHR37842:SF2">
    <property type="entry name" value="GYLCOSYL HYDROLASE 115 C-TERMINAL DOMAIN-CONTAINING PROTEIN"/>
    <property type="match status" value="1"/>
</dbReference>
<dbReference type="Gene3D" id="1.20.58.2150">
    <property type="match status" value="1"/>
</dbReference>
<dbReference type="Pfam" id="PF17829">
    <property type="entry name" value="GH115_C"/>
    <property type="match status" value="1"/>
</dbReference>
<evidence type="ECO:0000313" key="5">
    <source>
        <dbReference type="Proteomes" id="UP001239213"/>
    </source>
</evidence>
<dbReference type="AlphaFoldDB" id="A0AAJ0DNZ1"/>
<evidence type="ECO:0000256" key="1">
    <source>
        <dbReference type="ARBA" id="ARBA00022801"/>
    </source>
</evidence>
<gene>
    <name evidence="4" type="ORF">CCUS01_02741</name>
</gene>
<accession>A0AAJ0DNZ1</accession>
<keyword evidence="1" id="KW-0378">Hydrolase</keyword>
<dbReference type="EMBL" id="MPDP01000013">
    <property type="protein sequence ID" value="KAK1496395.1"/>
    <property type="molecule type" value="Genomic_DNA"/>
</dbReference>
<evidence type="ECO:0000313" key="4">
    <source>
        <dbReference type="EMBL" id="KAK1496395.1"/>
    </source>
</evidence>
<dbReference type="InterPro" id="IPR041437">
    <property type="entry name" value="GH115_C"/>
</dbReference>
<evidence type="ECO:0000256" key="2">
    <source>
        <dbReference type="SAM" id="MobiDB-lite"/>
    </source>
</evidence>
<dbReference type="Gene3D" id="2.60.120.1620">
    <property type="match status" value="1"/>
</dbReference>
<dbReference type="InterPro" id="IPR042301">
    <property type="entry name" value="GH115_sf"/>
</dbReference>
<evidence type="ECO:0000259" key="3">
    <source>
        <dbReference type="Pfam" id="PF17829"/>
    </source>
</evidence>
<dbReference type="Pfam" id="PF15979">
    <property type="entry name" value="Glyco_hydro_115"/>
    <property type="match status" value="2"/>
</dbReference>
<dbReference type="InterPro" id="IPR029018">
    <property type="entry name" value="Hex-like_dom2"/>
</dbReference>
<dbReference type="GO" id="GO:0016787">
    <property type="term" value="F:hydrolase activity"/>
    <property type="evidence" value="ECO:0007669"/>
    <property type="project" value="UniProtKB-KW"/>
</dbReference>
<feature type="region of interest" description="Disordered" evidence="2">
    <location>
        <begin position="731"/>
        <end position="750"/>
    </location>
</feature>
<dbReference type="PANTHER" id="PTHR37842">
    <property type="match status" value="1"/>
</dbReference>
<dbReference type="Gene3D" id="3.20.20.520">
    <property type="entry name" value="Glycosyl hydrolase family 115"/>
    <property type="match status" value="2"/>
</dbReference>
<feature type="domain" description="Gylcosyl hydrolase 115 C-terminal" evidence="3">
    <location>
        <begin position="858"/>
        <end position="1017"/>
    </location>
</feature>
<sequence>MARTQHYPTQNLTIPRKNRLSGYTAMFEKAIVTFSSPKDAAGFDLAGSTILVDESDPIGIRIAAQNLAQDFGRVTQSEQSIVQIVQGTQVDVALVSAAAIIIGSIGTSSILQRLEQDGKLSFDEIRGKWESFSTHVIEQPLPGVQRALVMAGSDKRGAIFGAYTLSEQIGVSPWYYWADVPPKHHAAIYALPEPTYHGEPSIRFRGIFINDEAPALTGWVRANFGSYNSEFYKKVFELLLRLKANFLWPAMWPGYPNPGASFFTDDPLNPKLAEDYGIAVSTSHHEPMQRMSNEWFTDNPDGSWNWLTNKEKIAAFFDEGVKRAVGRESYFTLGMRGEYDRKMKTDDPAAVVRDVIKTQRALIKQVHGREDAVPQLLALYKEVQEQYEEGNLDVPDDVTLLFADDNFGSIRRLPSGVERDRKGGAGVRNSAHARASVPYKTILTEVDILPFRVCGSSTKLQVDQQQLFGSSWPMIAKIQLVNTRKQGKTWHQLQEAHRRNAKQIWVFNVGDIKPMEVPLTFAMTLAWDINSIGASNFANFYQKMAETNFGKDQSEEIASVWHEYDRLSALRRHEHIEPTTFSLIHYNEAEDVVHRWDSLLQSAEAIYNQTPEDQKAAIFETVLHPVKASTIFTKLQVTLGRNRLYARQRRNVANKLARDVLDLFDADYALSEEFHALLDGRWDQIMSQTHYGYEETWHAPYRDMIGGLCYVQRRQRSNPIMGQMGITVEGHEGVRPGRANEESDRTHPSRRDLVPGVTLGLISRYGPVKRWFDIYSRGPQVTHWKAAVPYDWLKLSTSSGTLDPDGEDARIEVTIDWDQVPDDFDQEALIDIRSEESDFEQIHLPITGRRIPGSFREGFVEGDGYISIPAAHQPLQVLRALPECGRTSEGSIVLAPGAVSAETTFKFYVFSQTASPSLLLYFNMTLDLDPADPMSYDLQVDGGPVQTHRLSSKTNDLPDGWFYAVQDCAWFRKHDLGDNGLGVGEHSVTIRLKHSNLIFEKLVVDLGGVRESYLGPPLSVFIS</sequence>
<dbReference type="InterPro" id="IPR031924">
    <property type="entry name" value="GH115"/>
</dbReference>
<name>A0AAJ0DNZ1_9PEZI</name>
<reference evidence="4" key="1">
    <citation type="submission" date="2016-11" db="EMBL/GenBank/DDBJ databases">
        <title>The genome sequence of Colletotrichum cuscutae.</title>
        <authorList>
            <person name="Baroncelli R."/>
        </authorList>
    </citation>
    <scope>NUCLEOTIDE SEQUENCE</scope>
    <source>
        <strain evidence="4">IMI 304802</strain>
    </source>
</reference>
<keyword evidence="5" id="KW-1185">Reference proteome</keyword>